<sequence>MINSWEKFIVNKLKSNKGPPVRCFLLFVVDAIAPHNLCKAVMSLMSLKEKARGVCHSWPTLIALQKCAAPRSLTVGETRQLFLAPEYEETTRLIEVDSWNGIGLEDVAEWVREVTASA</sequence>
<gene>
    <name evidence="1" type="ORF">ADEAN_000787200</name>
</gene>
<organism evidence="1 2">
    <name type="scientific">Angomonas deanei</name>
    <dbReference type="NCBI Taxonomy" id="59799"/>
    <lineage>
        <taxon>Eukaryota</taxon>
        <taxon>Discoba</taxon>
        <taxon>Euglenozoa</taxon>
        <taxon>Kinetoplastea</taxon>
        <taxon>Metakinetoplastina</taxon>
        <taxon>Trypanosomatida</taxon>
        <taxon>Trypanosomatidae</taxon>
        <taxon>Strigomonadinae</taxon>
        <taxon>Angomonas</taxon>
    </lineage>
</organism>
<dbReference type="Proteomes" id="UP000515908">
    <property type="component" value="Chromosome 17"/>
</dbReference>
<keyword evidence="2" id="KW-1185">Reference proteome</keyword>
<dbReference type="PANTHER" id="PTHR46688:SF1">
    <property type="entry name" value="ADP-RIBOSYLATION FACTOR-LIKE PROTEIN 16"/>
    <property type="match status" value="1"/>
</dbReference>
<dbReference type="PANTHER" id="PTHR46688">
    <property type="entry name" value="ADP-RIBOSYLATION FACTOR-LIKE PROTEIN 16"/>
    <property type="match status" value="1"/>
</dbReference>
<name>S9VSC1_9TRYP</name>
<reference evidence="1 2" key="1">
    <citation type="submission" date="2020-08" db="EMBL/GenBank/DDBJ databases">
        <authorList>
            <person name="Newling K."/>
            <person name="Davey J."/>
            <person name="Forrester S."/>
        </authorList>
    </citation>
    <scope>NUCLEOTIDE SEQUENCE [LARGE SCALE GENOMIC DNA]</scope>
    <source>
        <strain evidence="2">Crithidia deanei Carvalho (ATCC PRA-265)</strain>
    </source>
</reference>
<evidence type="ECO:0000313" key="1">
    <source>
        <dbReference type="EMBL" id="CAD2220357.1"/>
    </source>
</evidence>
<dbReference type="AlphaFoldDB" id="S9VSC1"/>
<protein>
    <submittedName>
        <fullName evidence="1">Uncharacterized protein</fullName>
    </submittedName>
</protein>
<proteinExistence type="predicted"/>
<evidence type="ECO:0000313" key="2">
    <source>
        <dbReference type="Proteomes" id="UP000515908"/>
    </source>
</evidence>
<dbReference type="OrthoDB" id="365445at2759"/>
<accession>S9VSC1</accession>
<dbReference type="EMBL" id="LR877161">
    <property type="protein sequence ID" value="CAD2220357.1"/>
    <property type="molecule type" value="Genomic_DNA"/>
</dbReference>
<dbReference type="VEuPathDB" id="TriTrypDB:ADEAN_000787200"/>